<feature type="transmembrane region" description="Helical" evidence="1">
    <location>
        <begin position="6"/>
        <end position="23"/>
    </location>
</feature>
<keyword evidence="1" id="KW-1133">Transmembrane helix</keyword>
<evidence type="ECO:0000313" key="3">
    <source>
        <dbReference type="Proteomes" id="UP000029359"/>
    </source>
</evidence>
<reference evidence="2 3" key="1">
    <citation type="journal article" date="2014" name="Virol. J.">
        <title>Complete genome sequence of bacteriophage vB_YenP_AP5 which infects Yersinia enterocolitica of serotype O:3.</title>
        <authorList>
            <person name="Leon-Velarde C.G."/>
            <person name="Kropinski A.M."/>
            <person name="Chen S."/>
            <person name="Abbasifar A."/>
            <person name="Griffiths M.W."/>
            <person name="Odumeru J.A."/>
        </authorList>
    </citation>
    <scope>NUCLEOTIDE SEQUENCE [LARGE SCALE GENOMIC DNA]</scope>
</reference>
<accession>A0A088F788</accession>
<dbReference type="EMBL" id="KM253764">
    <property type="protein sequence ID" value="AIM40347.1"/>
    <property type="molecule type" value="Genomic_DNA"/>
</dbReference>
<gene>
    <name evidence="2" type="ORF">vBYenPAB5_002</name>
</gene>
<evidence type="ECO:0000313" key="2">
    <source>
        <dbReference type="EMBL" id="AIM40347.1"/>
    </source>
</evidence>
<keyword evidence="3" id="KW-1185">Reference proteome</keyword>
<dbReference type="GeneID" id="22111982"/>
<sequence length="67" mass="7878">MTMMTIFVLTVYTAIVVYFLRDFKNGLVVHKATLSYLKWGFIPRFTVRERNGRFKANKVGVFYIATH</sequence>
<dbReference type="OrthoDB" id="23770at10239"/>
<dbReference type="Proteomes" id="UP000029359">
    <property type="component" value="Segment"/>
</dbReference>
<dbReference type="RefSeq" id="YP_009102797.1">
    <property type="nucleotide sequence ID" value="NC_025451.1"/>
</dbReference>
<evidence type="ECO:0000256" key="1">
    <source>
        <dbReference type="SAM" id="Phobius"/>
    </source>
</evidence>
<proteinExistence type="predicted"/>
<keyword evidence="1" id="KW-0472">Membrane</keyword>
<name>A0A088F788_9CAUD</name>
<protein>
    <submittedName>
        <fullName evidence="2">Uncharacterized protein</fullName>
    </submittedName>
</protein>
<organism evidence="2 3">
    <name type="scientific">Yersinia phage vB_YenP_AP5</name>
    <dbReference type="NCBI Taxonomy" id="1536611"/>
    <lineage>
        <taxon>Viruses</taxon>
        <taxon>Duplodnaviria</taxon>
        <taxon>Heunggongvirae</taxon>
        <taxon>Uroviricota</taxon>
        <taxon>Caudoviricetes</taxon>
        <taxon>Autographivirales</taxon>
        <taxon>Autotranscriptaviridae</taxon>
        <taxon>Studiervirinae</taxon>
        <taxon>Teetrevirus</taxon>
        <taxon>Teetrevirus AP5</taxon>
    </lineage>
</organism>
<keyword evidence="1" id="KW-0812">Transmembrane</keyword>
<dbReference type="KEGG" id="vg:22111982"/>